<name>A0ABZ2IS86_9BACT</name>
<keyword evidence="3" id="KW-1185">Reference proteome</keyword>
<sequence length="193" mass="23020">MKMDTFNTYMSNIPTEFFKSLCLKYGSAYTYKKGEYISKEGEIFPYWGYIESGIIKYTCYNVTEKKEYNTGFSFAGEFMADYPTCLYNIKSEISIQALTTCRIYICHSDKLKKEFERSIENQYIARIAAEQMCFQTYSRYTDFYRLTPEERYRQLIRRSPDLLQLVPLKEISSYLRITPTHMSRIRKMASFDK</sequence>
<feature type="domain" description="Cyclic nucleotide-binding" evidence="1">
    <location>
        <begin position="30"/>
        <end position="117"/>
    </location>
</feature>
<dbReference type="SUPFAM" id="SSF51206">
    <property type="entry name" value="cAMP-binding domain-like"/>
    <property type="match status" value="1"/>
</dbReference>
<dbReference type="RefSeq" id="WP_239496967.1">
    <property type="nucleotide sequence ID" value="NZ_CP146284.1"/>
</dbReference>
<dbReference type="InterPro" id="IPR000595">
    <property type="entry name" value="cNMP-bd_dom"/>
</dbReference>
<dbReference type="InterPro" id="IPR014710">
    <property type="entry name" value="RmlC-like_jellyroll"/>
</dbReference>
<dbReference type="EMBL" id="CP146284">
    <property type="protein sequence ID" value="WWV67574.1"/>
    <property type="molecule type" value="Genomic_DNA"/>
</dbReference>
<organism evidence="2 3">
    <name type="scientific">Parabacteroides absconsus</name>
    <dbReference type="NCBI Taxonomy" id="2951805"/>
    <lineage>
        <taxon>Bacteria</taxon>
        <taxon>Pseudomonadati</taxon>
        <taxon>Bacteroidota</taxon>
        <taxon>Bacteroidia</taxon>
        <taxon>Bacteroidales</taxon>
        <taxon>Tannerellaceae</taxon>
        <taxon>Parabacteroides</taxon>
    </lineage>
</organism>
<dbReference type="Proteomes" id="UP001320603">
    <property type="component" value="Chromosome"/>
</dbReference>
<gene>
    <name evidence="2" type="ORF">NEE14_006310</name>
</gene>
<dbReference type="Gene3D" id="2.60.120.10">
    <property type="entry name" value="Jelly Rolls"/>
    <property type="match status" value="1"/>
</dbReference>
<evidence type="ECO:0000313" key="2">
    <source>
        <dbReference type="EMBL" id="WWV67574.1"/>
    </source>
</evidence>
<reference evidence="2 3" key="1">
    <citation type="submission" date="2024-02" db="EMBL/GenBank/DDBJ databases">
        <title>Whole genome sequencing of Parabacteroides sp. AD58.</title>
        <authorList>
            <person name="Chaplin A.V."/>
            <person name="Pikina A.P."/>
            <person name="Sokolova S.R."/>
            <person name="Korostin D.O."/>
            <person name="Efimov B.A."/>
        </authorList>
    </citation>
    <scope>NUCLEOTIDE SEQUENCE [LARGE SCALE GENOMIC DNA]</scope>
    <source>
        <strain evidence="2 3">AD58</strain>
    </source>
</reference>
<proteinExistence type="predicted"/>
<protein>
    <submittedName>
        <fullName evidence="2">Crp/Fnr family transcriptional regulator</fullName>
    </submittedName>
</protein>
<dbReference type="InterPro" id="IPR018490">
    <property type="entry name" value="cNMP-bd_dom_sf"/>
</dbReference>
<evidence type="ECO:0000259" key="1">
    <source>
        <dbReference type="Pfam" id="PF00027"/>
    </source>
</evidence>
<accession>A0ABZ2IS86</accession>
<evidence type="ECO:0000313" key="3">
    <source>
        <dbReference type="Proteomes" id="UP001320603"/>
    </source>
</evidence>
<dbReference type="Pfam" id="PF00027">
    <property type="entry name" value="cNMP_binding"/>
    <property type="match status" value="1"/>
</dbReference>